<evidence type="ECO:0000313" key="3">
    <source>
        <dbReference type="Proteomes" id="UP000467840"/>
    </source>
</evidence>
<reference evidence="2 3" key="1">
    <citation type="journal article" date="2020" name="Mol. Plant">
        <title>The Chromosome-Based Rubber Tree Genome Provides New Insights into Spurge Genome Evolution and Rubber Biosynthesis.</title>
        <authorList>
            <person name="Liu J."/>
            <person name="Shi C."/>
            <person name="Shi C.C."/>
            <person name="Li W."/>
            <person name="Zhang Q.J."/>
            <person name="Zhang Y."/>
            <person name="Li K."/>
            <person name="Lu H.F."/>
            <person name="Shi C."/>
            <person name="Zhu S.T."/>
            <person name="Xiao Z.Y."/>
            <person name="Nan H."/>
            <person name="Yue Y."/>
            <person name="Zhu X.G."/>
            <person name="Wu Y."/>
            <person name="Hong X.N."/>
            <person name="Fan G.Y."/>
            <person name="Tong Y."/>
            <person name="Zhang D."/>
            <person name="Mao C.L."/>
            <person name="Liu Y.L."/>
            <person name="Hao S.J."/>
            <person name="Liu W.Q."/>
            <person name="Lv M.Q."/>
            <person name="Zhang H.B."/>
            <person name="Liu Y."/>
            <person name="Hu-Tang G.R."/>
            <person name="Wang J.P."/>
            <person name="Wang J.H."/>
            <person name="Sun Y.H."/>
            <person name="Ni S.B."/>
            <person name="Chen W.B."/>
            <person name="Zhang X.C."/>
            <person name="Jiao Y.N."/>
            <person name="Eichler E.E."/>
            <person name="Li G.H."/>
            <person name="Liu X."/>
            <person name="Gao L.Z."/>
        </authorList>
    </citation>
    <scope>NUCLEOTIDE SEQUENCE [LARGE SCALE GENOMIC DNA]</scope>
    <source>
        <strain evidence="3">cv. GT1</strain>
        <tissue evidence="2">Leaf</tissue>
    </source>
</reference>
<organism evidence="2 3">
    <name type="scientific">Hevea brasiliensis</name>
    <name type="common">Para rubber tree</name>
    <name type="synonym">Siphonia brasiliensis</name>
    <dbReference type="NCBI Taxonomy" id="3981"/>
    <lineage>
        <taxon>Eukaryota</taxon>
        <taxon>Viridiplantae</taxon>
        <taxon>Streptophyta</taxon>
        <taxon>Embryophyta</taxon>
        <taxon>Tracheophyta</taxon>
        <taxon>Spermatophyta</taxon>
        <taxon>Magnoliopsida</taxon>
        <taxon>eudicotyledons</taxon>
        <taxon>Gunneridae</taxon>
        <taxon>Pentapetalae</taxon>
        <taxon>rosids</taxon>
        <taxon>fabids</taxon>
        <taxon>Malpighiales</taxon>
        <taxon>Euphorbiaceae</taxon>
        <taxon>Crotonoideae</taxon>
        <taxon>Micrandreae</taxon>
        <taxon>Hevea</taxon>
    </lineage>
</organism>
<proteinExistence type="predicted"/>
<dbReference type="EMBL" id="JAAGAX010000016">
    <property type="protein sequence ID" value="KAF2288032.1"/>
    <property type="molecule type" value="Genomic_DNA"/>
</dbReference>
<dbReference type="Proteomes" id="UP000467840">
    <property type="component" value="Chromosome 8"/>
</dbReference>
<accession>A0A6A6KGL5</accession>
<evidence type="ECO:0000256" key="1">
    <source>
        <dbReference type="SAM" id="MobiDB-lite"/>
    </source>
</evidence>
<sequence>MCPYQPVVSRDQFTCGMVISSPFAANIIQVQSPLPNESTRKSSTKKQTTIQKIICIYADINKENIDNNGRKIEPNKDKVKKVVNEEKYEDFSLRKLTKMLKELQIAKEARNVSKHVGTRPALQALTENCRAAGMSRVGHRKSKSSAHGDPVLSCILPDSYRLGLRLPSSVKNPQSHKVQPFSIRTFSSGGLSDGQGTSPSHDNKPTGTRWK</sequence>
<evidence type="ECO:0000313" key="2">
    <source>
        <dbReference type="EMBL" id="KAF2288032.1"/>
    </source>
</evidence>
<dbReference type="PANTHER" id="PTHR33621">
    <property type="entry name" value="ASPARTIC/GLUTAMIC ACID-RICH PROTEIN"/>
    <property type="match status" value="1"/>
</dbReference>
<gene>
    <name evidence="2" type="ORF">GH714_004005</name>
</gene>
<protein>
    <submittedName>
        <fullName evidence="2">Uncharacterized protein</fullName>
    </submittedName>
</protein>
<name>A0A6A6KGL5_HEVBR</name>
<feature type="region of interest" description="Disordered" evidence="1">
    <location>
        <begin position="170"/>
        <end position="211"/>
    </location>
</feature>
<comment type="caution">
    <text evidence="2">The sequence shown here is derived from an EMBL/GenBank/DDBJ whole genome shotgun (WGS) entry which is preliminary data.</text>
</comment>
<keyword evidence="3" id="KW-1185">Reference proteome</keyword>
<dbReference type="AlphaFoldDB" id="A0A6A6KGL5"/>
<feature type="compositionally biased region" description="Polar residues" evidence="1">
    <location>
        <begin position="170"/>
        <end position="200"/>
    </location>
</feature>
<dbReference type="PANTHER" id="PTHR33621:SF2">
    <property type="entry name" value="RIBOSOMAL L1 DOMAIN-CONTAINING PROTEIN"/>
    <property type="match status" value="1"/>
</dbReference>